<feature type="domain" description="APO" evidence="1">
    <location>
        <begin position="121"/>
        <end position="205"/>
    </location>
</feature>
<protein>
    <submittedName>
        <fullName evidence="2">APO protein 3, mitochondrial-like</fullName>
    </submittedName>
</protein>
<evidence type="ECO:0000259" key="1">
    <source>
        <dbReference type="PROSITE" id="PS51499"/>
    </source>
</evidence>
<accession>A0AAQ3KS36</accession>
<dbReference type="EMBL" id="CP136896">
    <property type="protein sequence ID" value="WOL13444.1"/>
    <property type="molecule type" value="Genomic_DNA"/>
</dbReference>
<dbReference type="GO" id="GO:0003723">
    <property type="term" value="F:RNA binding"/>
    <property type="evidence" value="ECO:0007669"/>
    <property type="project" value="InterPro"/>
</dbReference>
<evidence type="ECO:0000313" key="2">
    <source>
        <dbReference type="EMBL" id="WOL13444.1"/>
    </source>
</evidence>
<dbReference type="Pfam" id="PF05634">
    <property type="entry name" value="APO_RNA-bind"/>
    <property type="match status" value="2"/>
</dbReference>
<sequence>MIARRLHGFIKQHREGVRRNFSGKTVPLFYTDLTQSTEFVELPRRLQRSERKPLVTSINELKRRARLERKSRQEVREIALRPPENGLLVKRLVPVAHEVYRARQKLFSCASRVLENILVHVCRVCQEVHIGAVPHFIRTCDFAGSLPTKEHSWVRGGIEHVLPLIESFHLYDRLGRAVSHEERLLVDRIPAIVELCIQAGLDIPEYPTKRRTIPVYNVAGKIIDFERKFPRDYSNGKDIQTHGFWEKRNSHKCTESHTLSHDDSLQDIATRGMEAWEKVQSGVSKLMTKYTAQTCGFCPEVQVGTKGHRARICQAYKHQMRDGQHAWQEATMDDLMPPVYVWHVPDPQNGKPLVDELRRYYGKLPAVVELFVQAGAGINKAYGGVMRGDVVVPGLDEEKLVV</sequence>
<dbReference type="InterPro" id="IPR023342">
    <property type="entry name" value="APO_dom"/>
</dbReference>
<dbReference type="Proteomes" id="UP001327560">
    <property type="component" value="Chromosome 7"/>
</dbReference>
<keyword evidence="3" id="KW-1185">Reference proteome</keyword>
<name>A0AAQ3KS36_9LILI</name>
<gene>
    <name evidence="2" type="ORF">Cni_G22214</name>
</gene>
<dbReference type="PROSITE" id="PS51499">
    <property type="entry name" value="APO"/>
    <property type="match status" value="2"/>
</dbReference>
<proteinExistence type="predicted"/>
<dbReference type="PANTHER" id="PTHR10388">
    <property type="entry name" value="EUKARYOTIC TRANSLATION INITIATION FACTOR SUI1"/>
    <property type="match status" value="1"/>
</dbReference>
<organism evidence="2 3">
    <name type="scientific">Canna indica</name>
    <name type="common">Indian-shot</name>
    <dbReference type="NCBI Taxonomy" id="4628"/>
    <lineage>
        <taxon>Eukaryota</taxon>
        <taxon>Viridiplantae</taxon>
        <taxon>Streptophyta</taxon>
        <taxon>Embryophyta</taxon>
        <taxon>Tracheophyta</taxon>
        <taxon>Spermatophyta</taxon>
        <taxon>Magnoliopsida</taxon>
        <taxon>Liliopsida</taxon>
        <taxon>Zingiberales</taxon>
        <taxon>Cannaceae</taxon>
        <taxon>Canna</taxon>
    </lineage>
</organism>
<feature type="domain" description="APO" evidence="1">
    <location>
        <begin position="294"/>
        <end position="380"/>
    </location>
</feature>
<reference evidence="2 3" key="1">
    <citation type="submission" date="2023-10" db="EMBL/GenBank/DDBJ databases">
        <title>Chromosome-scale genome assembly provides insights into flower coloration mechanisms of Canna indica.</title>
        <authorList>
            <person name="Li C."/>
        </authorList>
    </citation>
    <scope>NUCLEOTIDE SEQUENCE [LARGE SCALE GENOMIC DNA]</scope>
    <source>
        <tissue evidence="2">Flower</tissue>
    </source>
</reference>
<evidence type="ECO:0000313" key="3">
    <source>
        <dbReference type="Proteomes" id="UP001327560"/>
    </source>
</evidence>
<dbReference type="AlphaFoldDB" id="A0AAQ3KS36"/>